<organism evidence="2 3">
    <name type="scientific">Mesobacillus zeae</name>
    <dbReference type="NCBI Taxonomy" id="1917180"/>
    <lineage>
        <taxon>Bacteria</taxon>
        <taxon>Bacillati</taxon>
        <taxon>Bacillota</taxon>
        <taxon>Bacilli</taxon>
        <taxon>Bacillales</taxon>
        <taxon>Bacillaceae</taxon>
        <taxon>Mesobacillus</taxon>
    </lineage>
</organism>
<keyword evidence="1" id="KW-0812">Transmembrane</keyword>
<protein>
    <submittedName>
        <fullName evidence="2">Uncharacterized protein</fullName>
    </submittedName>
</protein>
<feature type="transmembrane region" description="Helical" evidence="1">
    <location>
        <begin position="37"/>
        <end position="56"/>
    </location>
</feature>
<dbReference type="EMBL" id="QWVT01000001">
    <property type="protein sequence ID" value="RID88990.1"/>
    <property type="molecule type" value="Genomic_DNA"/>
</dbReference>
<accession>A0A398BMJ7</accession>
<name>A0A398BMJ7_9BACI</name>
<evidence type="ECO:0000256" key="1">
    <source>
        <dbReference type="SAM" id="Phobius"/>
    </source>
</evidence>
<evidence type="ECO:0000313" key="2">
    <source>
        <dbReference type="EMBL" id="RID88990.1"/>
    </source>
</evidence>
<keyword evidence="1" id="KW-1133">Transmembrane helix</keyword>
<sequence length="61" mass="6993">MKRFHAFLLVLNVILMIIIATLTLIFTVLSLGSYEAGYKLDAIFYAIWVFILMYTCKEGAK</sequence>
<gene>
    <name evidence="2" type="ORF">D1970_00370</name>
</gene>
<reference evidence="2 3" key="1">
    <citation type="submission" date="2018-08" db="EMBL/GenBank/DDBJ databases">
        <title>Bacillus jemisoniae sp. nov., Bacillus chryseoplanitiae sp. nov., Bacillus resnikiae sp. nov., and Bacillus frankliniae sp. nov., isolated from Viking spacecraft and associated surfaces.</title>
        <authorList>
            <person name="Seuylemezian A."/>
            <person name="Vaishampayan P."/>
        </authorList>
    </citation>
    <scope>NUCLEOTIDE SEQUENCE [LARGE SCALE GENOMIC DNA]</scope>
    <source>
        <strain evidence="2 3">JJ-247</strain>
    </source>
</reference>
<proteinExistence type="predicted"/>
<evidence type="ECO:0000313" key="3">
    <source>
        <dbReference type="Proteomes" id="UP000265816"/>
    </source>
</evidence>
<comment type="caution">
    <text evidence="2">The sequence shown here is derived from an EMBL/GenBank/DDBJ whole genome shotgun (WGS) entry which is preliminary data.</text>
</comment>
<keyword evidence="3" id="KW-1185">Reference proteome</keyword>
<dbReference type="AlphaFoldDB" id="A0A398BMJ7"/>
<feature type="transmembrane region" description="Helical" evidence="1">
    <location>
        <begin position="7"/>
        <end position="31"/>
    </location>
</feature>
<keyword evidence="1" id="KW-0472">Membrane</keyword>
<dbReference type="Proteomes" id="UP000265816">
    <property type="component" value="Unassembled WGS sequence"/>
</dbReference>